<dbReference type="Proteomes" id="UP000053989">
    <property type="component" value="Unassembled WGS sequence"/>
</dbReference>
<dbReference type="AlphaFoldDB" id="A0A0C3DX94"/>
<feature type="transmembrane region" description="Helical" evidence="1">
    <location>
        <begin position="59"/>
        <end position="84"/>
    </location>
</feature>
<organism evidence="2 3">
    <name type="scientific">Scleroderma citrinum Foug A</name>
    <dbReference type="NCBI Taxonomy" id="1036808"/>
    <lineage>
        <taxon>Eukaryota</taxon>
        <taxon>Fungi</taxon>
        <taxon>Dikarya</taxon>
        <taxon>Basidiomycota</taxon>
        <taxon>Agaricomycotina</taxon>
        <taxon>Agaricomycetes</taxon>
        <taxon>Agaricomycetidae</taxon>
        <taxon>Boletales</taxon>
        <taxon>Sclerodermatineae</taxon>
        <taxon>Sclerodermataceae</taxon>
        <taxon>Scleroderma</taxon>
    </lineage>
</organism>
<evidence type="ECO:0000313" key="3">
    <source>
        <dbReference type="Proteomes" id="UP000053989"/>
    </source>
</evidence>
<keyword evidence="1" id="KW-0472">Membrane</keyword>
<dbReference type="InParanoid" id="A0A0C3DX94"/>
<keyword evidence="1" id="KW-0812">Transmembrane</keyword>
<reference evidence="2 3" key="1">
    <citation type="submission" date="2014-04" db="EMBL/GenBank/DDBJ databases">
        <authorList>
            <consortium name="DOE Joint Genome Institute"/>
            <person name="Kuo A."/>
            <person name="Kohler A."/>
            <person name="Nagy L.G."/>
            <person name="Floudas D."/>
            <person name="Copeland A."/>
            <person name="Barry K.W."/>
            <person name="Cichocki N."/>
            <person name="Veneault-Fourrey C."/>
            <person name="LaButti K."/>
            <person name="Lindquist E.A."/>
            <person name="Lipzen A."/>
            <person name="Lundell T."/>
            <person name="Morin E."/>
            <person name="Murat C."/>
            <person name="Sun H."/>
            <person name="Tunlid A."/>
            <person name="Henrissat B."/>
            <person name="Grigoriev I.V."/>
            <person name="Hibbett D.S."/>
            <person name="Martin F."/>
            <person name="Nordberg H.P."/>
            <person name="Cantor M.N."/>
            <person name="Hua S.X."/>
        </authorList>
    </citation>
    <scope>NUCLEOTIDE SEQUENCE [LARGE SCALE GENOMIC DNA]</scope>
    <source>
        <strain evidence="2 3">Foug A</strain>
    </source>
</reference>
<evidence type="ECO:0000256" key="1">
    <source>
        <dbReference type="SAM" id="Phobius"/>
    </source>
</evidence>
<name>A0A0C3DX94_9AGAM</name>
<sequence>MDRLPFYAIFEKPVPLDLLRLQRVIDTPSTSSSARFTKVLVCSLWHVIDRTALPQRRKVFSIFGAQLMLLVRFLFGTIVLQVAYRPRGVGPPPGHGLCPEWRVFFFQTRENRTNTQPFTELEPIWFAYVSGSTIRSAHDDRNIRGTPLVHMYGWQLKDDMYLVGGNGSCAIVWCFVIVSGQVNQQCSCQTTVFDIHCKPRGWRPRSVDPRFLPI</sequence>
<keyword evidence="3" id="KW-1185">Reference proteome</keyword>
<gene>
    <name evidence="2" type="ORF">SCLCIDRAFT_930007</name>
</gene>
<dbReference type="HOGENOM" id="CLU_1289620_0_0_1"/>
<accession>A0A0C3DX94</accession>
<reference evidence="3" key="2">
    <citation type="submission" date="2015-01" db="EMBL/GenBank/DDBJ databases">
        <title>Evolutionary Origins and Diversification of the Mycorrhizal Mutualists.</title>
        <authorList>
            <consortium name="DOE Joint Genome Institute"/>
            <consortium name="Mycorrhizal Genomics Consortium"/>
            <person name="Kohler A."/>
            <person name="Kuo A."/>
            <person name="Nagy L.G."/>
            <person name="Floudas D."/>
            <person name="Copeland A."/>
            <person name="Barry K.W."/>
            <person name="Cichocki N."/>
            <person name="Veneault-Fourrey C."/>
            <person name="LaButti K."/>
            <person name="Lindquist E.A."/>
            <person name="Lipzen A."/>
            <person name="Lundell T."/>
            <person name="Morin E."/>
            <person name="Murat C."/>
            <person name="Riley R."/>
            <person name="Ohm R."/>
            <person name="Sun H."/>
            <person name="Tunlid A."/>
            <person name="Henrissat B."/>
            <person name="Grigoriev I.V."/>
            <person name="Hibbett D.S."/>
            <person name="Martin F."/>
        </authorList>
    </citation>
    <scope>NUCLEOTIDE SEQUENCE [LARGE SCALE GENOMIC DNA]</scope>
    <source>
        <strain evidence="3">Foug A</strain>
    </source>
</reference>
<dbReference type="EMBL" id="KN822058">
    <property type="protein sequence ID" value="KIM60794.1"/>
    <property type="molecule type" value="Genomic_DNA"/>
</dbReference>
<proteinExistence type="predicted"/>
<evidence type="ECO:0000313" key="2">
    <source>
        <dbReference type="EMBL" id="KIM60794.1"/>
    </source>
</evidence>
<protein>
    <submittedName>
        <fullName evidence="2">Uncharacterized protein</fullName>
    </submittedName>
</protein>
<keyword evidence="1" id="KW-1133">Transmembrane helix</keyword>